<evidence type="ECO:0000256" key="5">
    <source>
        <dbReference type="SAM" id="Phobius"/>
    </source>
</evidence>
<evidence type="ECO:0000256" key="4">
    <source>
        <dbReference type="ARBA" id="ARBA00023136"/>
    </source>
</evidence>
<dbReference type="InterPro" id="IPR010445">
    <property type="entry name" value="LapA_dom"/>
</dbReference>
<evidence type="ECO:0000259" key="6">
    <source>
        <dbReference type="Pfam" id="PF06305"/>
    </source>
</evidence>
<gene>
    <name evidence="7" type="ORF">Csp1_19210</name>
</gene>
<dbReference type="EMBL" id="CP024988">
    <property type="protein sequence ID" value="AWT26693.1"/>
    <property type="molecule type" value="Genomic_DNA"/>
</dbReference>
<dbReference type="KEGG" id="cpre:Csp1_19210"/>
<name>A0A2Z3YZE8_9CORY</name>
<protein>
    <recommendedName>
        <fullName evidence="6">Lipopolysaccharide assembly protein A domain-containing protein</fullName>
    </recommendedName>
</protein>
<feature type="domain" description="Lipopolysaccharide assembly protein A" evidence="6">
    <location>
        <begin position="39"/>
        <end position="85"/>
    </location>
</feature>
<keyword evidence="4 5" id="KW-0472">Membrane</keyword>
<evidence type="ECO:0000256" key="1">
    <source>
        <dbReference type="ARBA" id="ARBA00022475"/>
    </source>
</evidence>
<dbReference type="GO" id="GO:0005886">
    <property type="term" value="C:plasma membrane"/>
    <property type="evidence" value="ECO:0007669"/>
    <property type="project" value="InterPro"/>
</dbReference>
<organism evidence="7 8">
    <name type="scientific">Corynebacterium provencense</name>
    <dbReference type="NCBI Taxonomy" id="1737425"/>
    <lineage>
        <taxon>Bacteria</taxon>
        <taxon>Bacillati</taxon>
        <taxon>Actinomycetota</taxon>
        <taxon>Actinomycetes</taxon>
        <taxon>Mycobacteriales</taxon>
        <taxon>Corynebacteriaceae</taxon>
        <taxon>Corynebacterium</taxon>
    </lineage>
</organism>
<dbReference type="RefSeq" id="WP_078057105.1">
    <property type="nucleotide sequence ID" value="NZ_CABKVS010000001.1"/>
</dbReference>
<sequence>MTTARQTAAPPEKRGSAGIVIATAVIVLAIAALAILVAQNTDQVDIGFLGWEFAFPLSVGLLVAAVGGAVLAFGISVLIVVRRRSRR</sequence>
<accession>A0A2Z3YZE8</accession>
<evidence type="ECO:0000256" key="2">
    <source>
        <dbReference type="ARBA" id="ARBA00022692"/>
    </source>
</evidence>
<keyword evidence="1" id="KW-1003">Cell membrane</keyword>
<dbReference type="STRING" id="1737425.GCA_900049755_00953"/>
<dbReference type="Proteomes" id="UP000247696">
    <property type="component" value="Chromosome"/>
</dbReference>
<evidence type="ECO:0000256" key="3">
    <source>
        <dbReference type="ARBA" id="ARBA00022989"/>
    </source>
</evidence>
<keyword evidence="2 5" id="KW-0812">Transmembrane</keyword>
<reference evidence="8" key="1">
    <citation type="submission" date="2017-11" db="EMBL/GenBank/DDBJ databases">
        <title>Otitis media/interna in a cat caused by the recently described species Corynebacterium provencense.</title>
        <authorList>
            <person name="Kittl S."/>
            <person name="Brodard I."/>
            <person name="Rychener L."/>
            <person name="Jores J."/>
            <person name="Roosje P."/>
            <person name="Gobeli Brawand S."/>
        </authorList>
    </citation>
    <scope>NUCLEOTIDE SEQUENCE [LARGE SCALE GENOMIC DNA]</scope>
    <source>
        <strain evidence="8">17KM38</strain>
    </source>
</reference>
<dbReference type="Pfam" id="PF06305">
    <property type="entry name" value="LapA_dom"/>
    <property type="match status" value="1"/>
</dbReference>
<dbReference type="AlphaFoldDB" id="A0A2Z3YZE8"/>
<keyword evidence="3 5" id="KW-1133">Transmembrane helix</keyword>
<feature type="transmembrane region" description="Helical" evidence="5">
    <location>
        <begin position="15"/>
        <end position="37"/>
    </location>
</feature>
<keyword evidence="8" id="KW-1185">Reference proteome</keyword>
<evidence type="ECO:0000313" key="7">
    <source>
        <dbReference type="EMBL" id="AWT26693.1"/>
    </source>
</evidence>
<proteinExistence type="predicted"/>
<evidence type="ECO:0000313" key="8">
    <source>
        <dbReference type="Proteomes" id="UP000247696"/>
    </source>
</evidence>
<feature type="transmembrane region" description="Helical" evidence="5">
    <location>
        <begin position="57"/>
        <end position="81"/>
    </location>
</feature>